<organism evidence="2 3">
    <name type="scientific">Luteimonas terrae</name>
    <dbReference type="NCBI Taxonomy" id="1530191"/>
    <lineage>
        <taxon>Bacteria</taxon>
        <taxon>Pseudomonadati</taxon>
        <taxon>Pseudomonadota</taxon>
        <taxon>Gammaproteobacteria</taxon>
        <taxon>Lysobacterales</taxon>
        <taxon>Lysobacteraceae</taxon>
        <taxon>Luteimonas</taxon>
    </lineage>
</organism>
<evidence type="ECO:0000313" key="2">
    <source>
        <dbReference type="EMBL" id="TDK30978.1"/>
    </source>
</evidence>
<dbReference type="OrthoDB" id="7058312at2"/>
<dbReference type="Proteomes" id="UP000295543">
    <property type="component" value="Unassembled WGS sequence"/>
</dbReference>
<name>A0A4R5U9F8_9GAMM</name>
<evidence type="ECO:0000313" key="3">
    <source>
        <dbReference type="Proteomes" id="UP000295543"/>
    </source>
</evidence>
<comment type="caution">
    <text evidence="2">The sequence shown here is derived from an EMBL/GenBank/DDBJ whole genome shotgun (WGS) entry which is preliminary data.</text>
</comment>
<evidence type="ECO:0000259" key="1">
    <source>
        <dbReference type="Pfam" id="PF14280"/>
    </source>
</evidence>
<protein>
    <submittedName>
        <fullName evidence="2">DUF4365 domain-containing protein</fullName>
    </submittedName>
</protein>
<dbReference type="EMBL" id="SMTG01000004">
    <property type="protein sequence ID" value="TDK30978.1"/>
    <property type="molecule type" value="Genomic_DNA"/>
</dbReference>
<feature type="domain" description="DUF4365" evidence="1">
    <location>
        <begin position="72"/>
        <end position="201"/>
    </location>
</feature>
<dbReference type="AlphaFoldDB" id="A0A4R5U9F8"/>
<dbReference type="Pfam" id="PF14280">
    <property type="entry name" value="DUF4365"/>
    <property type="match status" value="1"/>
</dbReference>
<sequence>MVCRLPARSGLARRCGQDLISNNGVRHRTKPGSKREAAVRKSCRGADRILHRSRRQGNDVGKVLRDTNHIGQLGISWLQWIIEGQWACGVEVVSAHNDNSLDILILLKRRDGKKGYRGATGDVIFAQVKTGYVKTVPTGPYKIQLGKDYVTSHRPRWLSFPGPVIMINVIPPKSQGSNPTAFWTDLRNPLSYAGSGDIIFDPKRTLAGLVGKSAMFNLCWRWTEFRKLPRIEAPRGFAWSKNLPDQNVAVHESIHERSKKFYKDWMNESNISPASFGDVRITNRGWRHMTRAGRTKSRILQSLLLLPSASRLLEPQHGIAKKRLTSSEKSILPNGQVRERFYEGVTARITFFQRHEAIVRVVLERNIFTTANGEPSSDESTLYSIYEIARRRSSV</sequence>
<gene>
    <name evidence="2" type="ORF">E2F49_11625</name>
</gene>
<proteinExistence type="predicted"/>
<accession>A0A4R5U9F8</accession>
<dbReference type="InterPro" id="IPR025375">
    <property type="entry name" value="DUF4365"/>
</dbReference>
<reference evidence="2 3" key="1">
    <citation type="submission" date="2019-03" db="EMBL/GenBank/DDBJ databases">
        <title>Luteimonas zhaokaii sp.nov., isolated from the rectal contents of Plateau pika in Yushu, Qinghai Province, China.</title>
        <authorList>
            <person name="Zhang G."/>
        </authorList>
    </citation>
    <scope>NUCLEOTIDE SEQUENCE [LARGE SCALE GENOMIC DNA]</scope>
    <source>
        <strain evidence="2 3">THG-MD21</strain>
    </source>
</reference>
<keyword evidence="3" id="KW-1185">Reference proteome</keyword>